<dbReference type="GO" id="GO:0005737">
    <property type="term" value="C:cytoplasm"/>
    <property type="evidence" value="ECO:0007669"/>
    <property type="project" value="TreeGrafter"/>
</dbReference>
<dbReference type="PROSITE" id="PS51354">
    <property type="entry name" value="GLUTAREDOXIN_2"/>
    <property type="match status" value="1"/>
</dbReference>
<evidence type="ECO:0000256" key="1">
    <source>
        <dbReference type="ARBA" id="ARBA00007764"/>
    </source>
</evidence>
<dbReference type="InterPro" id="IPR006993">
    <property type="entry name" value="Glut_rich_SH3-bd"/>
</dbReference>
<dbReference type="Gene3D" id="3.40.30.10">
    <property type="entry name" value="Glutaredoxin"/>
    <property type="match status" value="1"/>
</dbReference>
<accession>A0AAD9KWP0</accession>
<dbReference type="EMBL" id="JAODUO010000550">
    <property type="protein sequence ID" value="KAK2178260.1"/>
    <property type="molecule type" value="Genomic_DNA"/>
</dbReference>
<protein>
    <recommendedName>
        <fullName evidence="5">SH3 domain-binding glutamic acid-rich protein</fullName>
    </recommendedName>
</protein>
<dbReference type="InterPro" id="IPR036249">
    <property type="entry name" value="Thioredoxin-like_sf"/>
</dbReference>
<feature type="compositionally biased region" description="Basic and acidic residues" evidence="2">
    <location>
        <begin position="161"/>
        <end position="183"/>
    </location>
</feature>
<keyword evidence="4" id="KW-1185">Reference proteome</keyword>
<dbReference type="Proteomes" id="UP001209878">
    <property type="component" value="Unassembled WGS sequence"/>
</dbReference>
<evidence type="ECO:0000256" key="2">
    <source>
        <dbReference type="SAM" id="MobiDB-lite"/>
    </source>
</evidence>
<evidence type="ECO:0000313" key="4">
    <source>
        <dbReference type="Proteomes" id="UP001209878"/>
    </source>
</evidence>
<dbReference type="PANTHER" id="PTHR12232:SF0">
    <property type="entry name" value="THIOREDOXIN DOMAIN-CONTAINING PROTEIN"/>
    <property type="match status" value="1"/>
</dbReference>
<organism evidence="3 4">
    <name type="scientific">Ridgeia piscesae</name>
    <name type="common">Tubeworm</name>
    <dbReference type="NCBI Taxonomy" id="27915"/>
    <lineage>
        <taxon>Eukaryota</taxon>
        <taxon>Metazoa</taxon>
        <taxon>Spiralia</taxon>
        <taxon>Lophotrochozoa</taxon>
        <taxon>Annelida</taxon>
        <taxon>Polychaeta</taxon>
        <taxon>Sedentaria</taxon>
        <taxon>Canalipalpata</taxon>
        <taxon>Sabellida</taxon>
        <taxon>Siboglinidae</taxon>
        <taxon>Ridgeia</taxon>
    </lineage>
</organism>
<dbReference type="SUPFAM" id="SSF52833">
    <property type="entry name" value="Thioredoxin-like"/>
    <property type="match status" value="1"/>
</dbReference>
<reference evidence="3" key="1">
    <citation type="journal article" date="2023" name="Mol. Biol. Evol.">
        <title>Third-Generation Sequencing Reveals the Adaptive Role of the Epigenome in Three Deep-Sea Polychaetes.</title>
        <authorList>
            <person name="Perez M."/>
            <person name="Aroh O."/>
            <person name="Sun Y."/>
            <person name="Lan Y."/>
            <person name="Juniper S.K."/>
            <person name="Young C.R."/>
            <person name="Angers B."/>
            <person name="Qian P.Y."/>
        </authorList>
    </citation>
    <scope>NUCLEOTIDE SEQUENCE</scope>
    <source>
        <strain evidence="3">R07B-5</strain>
    </source>
</reference>
<dbReference type="CDD" id="cd03030">
    <property type="entry name" value="GRX_SH3BGR"/>
    <property type="match status" value="1"/>
</dbReference>
<dbReference type="InterPro" id="IPR051033">
    <property type="entry name" value="SH3BGR"/>
</dbReference>
<sequence>MVVKVYVSRCSGNIEMKTRQDYIVRILESRKIIFEEVDISDQSQDSEKAFMRKHSVAKEGQKVPLPPQIFFDDQYCGDYDGFLDANEDDVLYEFLKLAPEKKVSVAEIKFTEMCDDAMNKNGDYEEDTFDVDMNKENMNMSAEKKEDPLDDIIEAAAEDSEEKHDAKKDDDLEQDSGMKDSDSKIVVCDSLERAGEREDSASLHDYENVVLTQDGDGNTVVGVKEVVEIKEEADSGSLHDYENVVLTRDGEGNTVVQLMKDGDDEEEGKEGKATPGENGAAAVTEVTSGGD</sequence>
<comment type="similarity">
    <text evidence="1">Belongs to the SH3BGR family.</text>
</comment>
<comment type="caution">
    <text evidence="3">The sequence shown here is derived from an EMBL/GenBank/DDBJ whole genome shotgun (WGS) entry which is preliminary data.</text>
</comment>
<feature type="region of interest" description="Disordered" evidence="2">
    <location>
        <begin position="260"/>
        <end position="291"/>
    </location>
</feature>
<proteinExistence type="inferred from homology"/>
<evidence type="ECO:0000313" key="3">
    <source>
        <dbReference type="EMBL" id="KAK2178260.1"/>
    </source>
</evidence>
<dbReference type="PANTHER" id="PTHR12232">
    <property type="entry name" value="SH3 DOMAIN-BINDING GLUTAMIC ACID-RICH-LIKE PROTEIN"/>
    <property type="match status" value="1"/>
</dbReference>
<evidence type="ECO:0008006" key="5">
    <source>
        <dbReference type="Google" id="ProtNLM"/>
    </source>
</evidence>
<dbReference type="AlphaFoldDB" id="A0AAD9KWP0"/>
<gene>
    <name evidence="3" type="ORF">NP493_550g00037</name>
</gene>
<feature type="region of interest" description="Disordered" evidence="2">
    <location>
        <begin position="157"/>
        <end position="184"/>
    </location>
</feature>
<name>A0AAD9KWP0_RIDPI</name>
<dbReference type="Pfam" id="PF04908">
    <property type="entry name" value="SH3BGR"/>
    <property type="match status" value="1"/>
</dbReference>